<accession>L1JQ25</accession>
<feature type="region of interest" description="Disordered" evidence="2">
    <location>
        <begin position="235"/>
        <end position="257"/>
    </location>
</feature>
<dbReference type="RefSeq" id="XP_005837163.1">
    <property type="nucleotide sequence ID" value="XM_005837106.1"/>
</dbReference>
<protein>
    <submittedName>
        <fullName evidence="3 4">Uncharacterized protein</fullName>
    </submittedName>
</protein>
<name>L1JQ25_GUITC</name>
<dbReference type="EMBL" id="JH992979">
    <property type="protein sequence ID" value="EKX50183.1"/>
    <property type="molecule type" value="Genomic_DNA"/>
</dbReference>
<reference evidence="4" key="3">
    <citation type="submission" date="2016-03" db="UniProtKB">
        <authorList>
            <consortium name="EnsemblProtists"/>
        </authorList>
    </citation>
    <scope>IDENTIFICATION</scope>
</reference>
<dbReference type="Proteomes" id="UP000011087">
    <property type="component" value="Unassembled WGS sequence"/>
</dbReference>
<reference evidence="3 5" key="1">
    <citation type="journal article" date="2012" name="Nature">
        <title>Algal genomes reveal evolutionary mosaicism and the fate of nucleomorphs.</title>
        <authorList>
            <consortium name="DOE Joint Genome Institute"/>
            <person name="Curtis B.A."/>
            <person name="Tanifuji G."/>
            <person name="Burki F."/>
            <person name="Gruber A."/>
            <person name="Irimia M."/>
            <person name="Maruyama S."/>
            <person name="Arias M.C."/>
            <person name="Ball S.G."/>
            <person name="Gile G.H."/>
            <person name="Hirakawa Y."/>
            <person name="Hopkins J.F."/>
            <person name="Kuo A."/>
            <person name="Rensing S.A."/>
            <person name="Schmutz J."/>
            <person name="Symeonidi A."/>
            <person name="Elias M."/>
            <person name="Eveleigh R.J."/>
            <person name="Herman E.K."/>
            <person name="Klute M.J."/>
            <person name="Nakayama T."/>
            <person name="Obornik M."/>
            <person name="Reyes-Prieto A."/>
            <person name="Armbrust E.V."/>
            <person name="Aves S.J."/>
            <person name="Beiko R.G."/>
            <person name="Coutinho P."/>
            <person name="Dacks J.B."/>
            <person name="Durnford D.G."/>
            <person name="Fast N.M."/>
            <person name="Green B.R."/>
            <person name="Grisdale C.J."/>
            <person name="Hempel F."/>
            <person name="Henrissat B."/>
            <person name="Hoppner M.P."/>
            <person name="Ishida K."/>
            <person name="Kim E."/>
            <person name="Koreny L."/>
            <person name="Kroth P.G."/>
            <person name="Liu Y."/>
            <person name="Malik S.B."/>
            <person name="Maier U.G."/>
            <person name="McRose D."/>
            <person name="Mock T."/>
            <person name="Neilson J.A."/>
            <person name="Onodera N.T."/>
            <person name="Poole A.M."/>
            <person name="Pritham E.J."/>
            <person name="Richards T.A."/>
            <person name="Rocap G."/>
            <person name="Roy S.W."/>
            <person name="Sarai C."/>
            <person name="Schaack S."/>
            <person name="Shirato S."/>
            <person name="Slamovits C.H."/>
            <person name="Spencer D.F."/>
            <person name="Suzuki S."/>
            <person name="Worden A.Z."/>
            <person name="Zauner S."/>
            <person name="Barry K."/>
            <person name="Bell C."/>
            <person name="Bharti A.K."/>
            <person name="Crow J.A."/>
            <person name="Grimwood J."/>
            <person name="Kramer R."/>
            <person name="Lindquist E."/>
            <person name="Lucas S."/>
            <person name="Salamov A."/>
            <person name="McFadden G.I."/>
            <person name="Lane C.E."/>
            <person name="Keeling P.J."/>
            <person name="Gray M.W."/>
            <person name="Grigoriev I.V."/>
            <person name="Archibald J.M."/>
        </authorList>
    </citation>
    <scope>NUCLEOTIDE SEQUENCE</scope>
    <source>
        <strain evidence="3 5">CCMP2712</strain>
    </source>
</reference>
<evidence type="ECO:0000256" key="2">
    <source>
        <dbReference type="SAM" id="MobiDB-lite"/>
    </source>
</evidence>
<reference evidence="5" key="2">
    <citation type="submission" date="2012-11" db="EMBL/GenBank/DDBJ databases">
        <authorList>
            <person name="Kuo A."/>
            <person name="Curtis B.A."/>
            <person name="Tanifuji G."/>
            <person name="Burki F."/>
            <person name="Gruber A."/>
            <person name="Irimia M."/>
            <person name="Maruyama S."/>
            <person name="Arias M.C."/>
            <person name="Ball S.G."/>
            <person name="Gile G.H."/>
            <person name="Hirakawa Y."/>
            <person name="Hopkins J.F."/>
            <person name="Rensing S.A."/>
            <person name="Schmutz J."/>
            <person name="Symeonidi A."/>
            <person name="Elias M."/>
            <person name="Eveleigh R.J."/>
            <person name="Herman E.K."/>
            <person name="Klute M.J."/>
            <person name="Nakayama T."/>
            <person name="Obornik M."/>
            <person name="Reyes-Prieto A."/>
            <person name="Armbrust E.V."/>
            <person name="Aves S.J."/>
            <person name="Beiko R.G."/>
            <person name="Coutinho P."/>
            <person name="Dacks J.B."/>
            <person name="Durnford D.G."/>
            <person name="Fast N.M."/>
            <person name="Green B.R."/>
            <person name="Grisdale C."/>
            <person name="Hempe F."/>
            <person name="Henrissat B."/>
            <person name="Hoppner M.P."/>
            <person name="Ishida K.-I."/>
            <person name="Kim E."/>
            <person name="Koreny L."/>
            <person name="Kroth P.G."/>
            <person name="Liu Y."/>
            <person name="Malik S.-B."/>
            <person name="Maier U.G."/>
            <person name="McRose D."/>
            <person name="Mock T."/>
            <person name="Neilson J.A."/>
            <person name="Onodera N.T."/>
            <person name="Poole A.M."/>
            <person name="Pritham E.J."/>
            <person name="Richards T.A."/>
            <person name="Rocap G."/>
            <person name="Roy S.W."/>
            <person name="Sarai C."/>
            <person name="Schaack S."/>
            <person name="Shirato S."/>
            <person name="Slamovits C.H."/>
            <person name="Spencer D.F."/>
            <person name="Suzuki S."/>
            <person name="Worden A.Z."/>
            <person name="Zauner S."/>
            <person name="Barry K."/>
            <person name="Bell C."/>
            <person name="Bharti A.K."/>
            <person name="Crow J.A."/>
            <person name="Grimwood J."/>
            <person name="Kramer R."/>
            <person name="Lindquist E."/>
            <person name="Lucas S."/>
            <person name="Salamov A."/>
            <person name="McFadden G.I."/>
            <person name="Lane C.E."/>
            <person name="Keeling P.J."/>
            <person name="Gray M.W."/>
            <person name="Grigoriev I.V."/>
            <person name="Archibald J.M."/>
        </authorList>
    </citation>
    <scope>NUCLEOTIDE SEQUENCE</scope>
    <source>
        <strain evidence="5">CCMP2712</strain>
    </source>
</reference>
<feature type="region of interest" description="Disordered" evidence="2">
    <location>
        <begin position="71"/>
        <end position="97"/>
    </location>
</feature>
<keyword evidence="1" id="KW-0175">Coiled coil</keyword>
<feature type="coiled-coil region" evidence="1">
    <location>
        <begin position="110"/>
        <end position="144"/>
    </location>
</feature>
<dbReference type="PaxDb" id="55529-EKX50183"/>
<dbReference type="HOGENOM" id="CLU_624772_0_0_1"/>
<dbReference type="GeneID" id="17307009"/>
<dbReference type="EnsemblProtists" id="EKX50183">
    <property type="protein sequence ID" value="EKX50183"/>
    <property type="gene ID" value="GUITHDRAFT_103994"/>
</dbReference>
<proteinExistence type="predicted"/>
<gene>
    <name evidence="3" type="ORF">GUITHDRAFT_103994</name>
</gene>
<keyword evidence="5" id="KW-1185">Reference proteome</keyword>
<evidence type="ECO:0000256" key="1">
    <source>
        <dbReference type="SAM" id="Coils"/>
    </source>
</evidence>
<feature type="region of interest" description="Disordered" evidence="2">
    <location>
        <begin position="172"/>
        <end position="211"/>
    </location>
</feature>
<organism evidence="3">
    <name type="scientific">Guillardia theta (strain CCMP2712)</name>
    <name type="common">Cryptophyte</name>
    <dbReference type="NCBI Taxonomy" id="905079"/>
    <lineage>
        <taxon>Eukaryota</taxon>
        <taxon>Cryptophyceae</taxon>
        <taxon>Pyrenomonadales</taxon>
        <taxon>Geminigeraceae</taxon>
        <taxon>Guillardia</taxon>
    </lineage>
</organism>
<dbReference type="AlphaFoldDB" id="L1JQ25"/>
<evidence type="ECO:0000313" key="5">
    <source>
        <dbReference type="Proteomes" id="UP000011087"/>
    </source>
</evidence>
<feature type="region of interest" description="Disordered" evidence="2">
    <location>
        <begin position="1"/>
        <end position="22"/>
    </location>
</feature>
<dbReference type="KEGG" id="gtt:GUITHDRAFT_103994"/>
<evidence type="ECO:0000313" key="3">
    <source>
        <dbReference type="EMBL" id="EKX50183.1"/>
    </source>
</evidence>
<evidence type="ECO:0000313" key="4">
    <source>
        <dbReference type="EnsemblProtists" id="EKX50183"/>
    </source>
</evidence>
<sequence length="439" mass="47700">MAHVEDFDVASNPAAAARHQRQDAGIGWEGDLASVLAGANRKTHSVRKGCERRAELEGWAVKEALHIAKDKRTMGGMSARKQGGSDGASSSASSPCEGQACQNLVSYRNSRAFREREEHIESRIREIEQELMAASREIENQDVQQGIRAPGESSGCAGRRQKVTVDEWGGHLESILLPPRQKLEAREGQGDSGRSRHASSSYSRTRPSAQELGFEGDLASCLKPRGGSRDLKTKLEAQRISEGPAAPGPRTAGSRRMPSAEELGFPTGGLVAVMRPAQRATRQTSSALPHQEDEASLVHALPPHLPAAVRGDTSGPRRGAAARRLNVEQWPRRAAMMPEEGQSNHVDTQGQLSYEFLLSLDARIEQPGLPGHLLDSFKTVSVSKACDETCAICLDLLKLSFTTLLEIPFKILMSKQVGNKVKIFVALEPLFVHLQLDCC</sequence>